<reference evidence="11" key="3">
    <citation type="submission" date="2025-08" db="UniProtKB">
        <authorList>
            <consortium name="Ensembl"/>
        </authorList>
    </citation>
    <scope>IDENTIFICATION</scope>
</reference>
<evidence type="ECO:0000256" key="5">
    <source>
        <dbReference type="ARBA" id="ARBA00022723"/>
    </source>
</evidence>
<dbReference type="STRING" id="7719.ENSCINP00000033618"/>
<dbReference type="InParanoid" id="H2XVD4"/>
<accession>H2XVD4</accession>
<evidence type="ECO:0000256" key="1">
    <source>
        <dbReference type="ARBA" id="ARBA00004414"/>
    </source>
</evidence>
<feature type="compositionally biased region" description="Low complexity" evidence="8">
    <location>
        <begin position="25"/>
        <end position="45"/>
    </location>
</feature>
<proteinExistence type="inferred from homology"/>
<keyword evidence="9" id="KW-1133">Transmembrane helix</keyword>
<dbReference type="AlphaFoldDB" id="H2XVD4"/>
<reference evidence="12" key="1">
    <citation type="journal article" date="2002" name="Science">
        <title>The draft genome of Ciona intestinalis: insights into chordate and vertebrate origins.</title>
        <authorList>
            <person name="Dehal P."/>
            <person name="Satou Y."/>
            <person name="Campbell R.K."/>
            <person name="Chapman J."/>
            <person name="Degnan B."/>
            <person name="De Tomaso A."/>
            <person name="Davidson B."/>
            <person name="Di Gregorio A."/>
            <person name="Gelpke M."/>
            <person name="Goodstein D.M."/>
            <person name="Harafuji N."/>
            <person name="Hastings K.E."/>
            <person name="Ho I."/>
            <person name="Hotta K."/>
            <person name="Huang W."/>
            <person name="Kawashima T."/>
            <person name="Lemaire P."/>
            <person name="Martinez D."/>
            <person name="Meinertzhagen I.A."/>
            <person name="Necula S."/>
            <person name="Nonaka M."/>
            <person name="Putnam N."/>
            <person name="Rash S."/>
            <person name="Saiga H."/>
            <person name="Satake M."/>
            <person name="Terry A."/>
            <person name="Yamada L."/>
            <person name="Wang H.G."/>
            <person name="Awazu S."/>
            <person name="Azumi K."/>
            <person name="Boore J."/>
            <person name="Branno M."/>
            <person name="Chin-Bow S."/>
            <person name="DeSantis R."/>
            <person name="Doyle S."/>
            <person name="Francino P."/>
            <person name="Keys D.N."/>
            <person name="Haga S."/>
            <person name="Hayashi H."/>
            <person name="Hino K."/>
            <person name="Imai K.S."/>
            <person name="Inaba K."/>
            <person name="Kano S."/>
            <person name="Kobayashi K."/>
            <person name="Kobayashi M."/>
            <person name="Lee B.I."/>
            <person name="Makabe K.W."/>
            <person name="Manohar C."/>
            <person name="Matassi G."/>
            <person name="Medina M."/>
            <person name="Mochizuki Y."/>
            <person name="Mount S."/>
            <person name="Morishita T."/>
            <person name="Miura S."/>
            <person name="Nakayama A."/>
            <person name="Nishizaka S."/>
            <person name="Nomoto H."/>
            <person name="Ohta F."/>
            <person name="Oishi K."/>
            <person name="Rigoutsos I."/>
            <person name="Sano M."/>
            <person name="Sasaki A."/>
            <person name="Sasakura Y."/>
            <person name="Shoguchi E."/>
            <person name="Shin-i T."/>
            <person name="Spagnuolo A."/>
            <person name="Stainier D."/>
            <person name="Suzuki M.M."/>
            <person name="Tassy O."/>
            <person name="Takatori N."/>
            <person name="Tokuoka M."/>
            <person name="Yagi K."/>
            <person name="Yoshizaki F."/>
            <person name="Wada S."/>
            <person name="Zhang C."/>
            <person name="Hyatt P.D."/>
            <person name="Larimer F."/>
            <person name="Detter C."/>
            <person name="Doggett N."/>
            <person name="Glavina T."/>
            <person name="Hawkins T."/>
            <person name="Richardson P."/>
            <person name="Lucas S."/>
            <person name="Kohara Y."/>
            <person name="Levine M."/>
            <person name="Satoh N."/>
            <person name="Rokhsar D.S."/>
        </authorList>
    </citation>
    <scope>NUCLEOTIDE SEQUENCE [LARGE SCALE GENOMIC DNA]</scope>
</reference>
<evidence type="ECO:0000256" key="4">
    <source>
        <dbReference type="ARBA" id="ARBA00005975"/>
    </source>
</evidence>
<dbReference type="Ensembl" id="ENSCINT00000033801.1">
    <property type="protein sequence ID" value="ENSCINP00000033618.1"/>
    <property type="gene ID" value="ENSCING00000021435.1"/>
</dbReference>
<keyword evidence="5" id="KW-0479">Metal-binding</keyword>
<name>H2XVD4_CIOIN</name>
<dbReference type="PANTHER" id="PTHR23292">
    <property type="entry name" value="LIPOPOLYSACCHARIDE-INDUCED TUMOR NECROSIS FACTOR-ALPHA FACTOR"/>
    <property type="match status" value="1"/>
</dbReference>
<dbReference type="PANTHER" id="PTHR23292:SF46">
    <property type="entry name" value="LIPOPOLYSACCHARIDE-INDUCED TUMOR NECROSIS FACTOR-ALPHA FACTOR HOMOLOG"/>
    <property type="match status" value="1"/>
</dbReference>
<dbReference type="GO" id="GO:0005634">
    <property type="term" value="C:nucleus"/>
    <property type="evidence" value="ECO:0000318"/>
    <property type="project" value="GO_Central"/>
</dbReference>
<sequence>VPAGYPGAPPAYTPGVDEKSGMPLGGAAYPQQPGYPQAQPGFVGQPVPPGQPGAPMGQPGAPMGPPPAGYVPPPPGQAYGMPTQTVIIQQQFSQAPTACTCPNCHQSVVTRTVAETSMLTWLIAGGIILLGGWIFCLCFIPFCIDDLKDVRHQCPNCNHTIHIYKRA</sequence>
<evidence type="ECO:0000256" key="6">
    <source>
        <dbReference type="ARBA" id="ARBA00022833"/>
    </source>
</evidence>
<evidence type="ECO:0000256" key="2">
    <source>
        <dbReference type="ARBA" id="ARBA00004481"/>
    </source>
</evidence>
<evidence type="ECO:0000313" key="11">
    <source>
        <dbReference type="Ensembl" id="ENSCINP00000033618.1"/>
    </source>
</evidence>
<dbReference type="Pfam" id="PF10601">
    <property type="entry name" value="zf-LITAF-like"/>
    <property type="match status" value="1"/>
</dbReference>
<comment type="similarity">
    <text evidence="4">Belongs to the CDIP1/LITAF family.</text>
</comment>
<evidence type="ECO:0000256" key="7">
    <source>
        <dbReference type="ARBA" id="ARBA00023136"/>
    </source>
</evidence>
<reference evidence="11" key="2">
    <citation type="journal article" date="2008" name="Genome Biol.">
        <title>Improved genome assembly and evidence-based global gene model set for the chordate Ciona intestinalis: new insight into intron and operon populations.</title>
        <authorList>
            <person name="Satou Y."/>
            <person name="Mineta K."/>
            <person name="Ogasawara M."/>
            <person name="Sasakura Y."/>
            <person name="Shoguchi E."/>
            <person name="Ueno K."/>
            <person name="Yamada L."/>
            <person name="Matsumoto J."/>
            <person name="Wasserscheid J."/>
            <person name="Dewar K."/>
            <person name="Wiley G.B."/>
            <person name="Macmil S.L."/>
            <person name="Roe B.A."/>
            <person name="Zeller R.W."/>
            <person name="Hastings K.E."/>
            <person name="Lemaire P."/>
            <person name="Lindquist E."/>
            <person name="Endo T."/>
            <person name="Hotta K."/>
            <person name="Inaba K."/>
        </authorList>
    </citation>
    <scope>NUCLEOTIDE SEQUENCE [LARGE SCALE GENOMIC DNA]</scope>
    <source>
        <strain evidence="11">wild type</strain>
    </source>
</reference>
<dbReference type="GeneTree" id="ENSGT00940000167543"/>
<protein>
    <recommendedName>
        <fullName evidence="10">LITAF domain-containing protein</fullName>
    </recommendedName>
</protein>
<feature type="domain" description="LITAF" evidence="10">
    <location>
        <begin position="81"/>
        <end position="166"/>
    </location>
</feature>
<dbReference type="HOGENOM" id="CLU_095549_0_0_1"/>
<keyword evidence="12" id="KW-1185">Reference proteome</keyword>
<evidence type="ECO:0000256" key="3">
    <source>
        <dbReference type="ARBA" id="ARBA00004630"/>
    </source>
</evidence>
<comment type="subcellular location">
    <subcellularLocation>
        <location evidence="2">Endosome membrane</location>
        <topology evidence="2">Peripheral membrane protein</topology>
    </subcellularLocation>
    <subcellularLocation>
        <location evidence="1">Late endosome membrane</location>
    </subcellularLocation>
    <subcellularLocation>
        <location evidence="3">Lysosome membrane</location>
        <topology evidence="3">Peripheral membrane protein</topology>
        <orientation evidence="3">Cytoplasmic side</orientation>
    </subcellularLocation>
</comment>
<keyword evidence="9" id="KW-0812">Transmembrane</keyword>
<reference evidence="11" key="4">
    <citation type="submission" date="2025-09" db="UniProtKB">
        <authorList>
            <consortium name="Ensembl"/>
        </authorList>
    </citation>
    <scope>IDENTIFICATION</scope>
</reference>
<evidence type="ECO:0000256" key="8">
    <source>
        <dbReference type="SAM" id="MobiDB-lite"/>
    </source>
</evidence>
<dbReference type="GO" id="GO:0008270">
    <property type="term" value="F:zinc ion binding"/>
    <property type="evidence" value="ECO:0000318"/>
    <property type="project" value="GO_Central"/>
</dbReference>
<dbReference type="SMART" id="SM00714">
    <property type="entry name" value="LITAF"/>
    <property type="match status" value="1"/>
</dbReference>
<feature type="transmembrane region" description="Helical" evidence="9">
    <location>
        <begin position="118"/>
        <end position="144"/>
    </location>
</feature>
<organism evidence="11 12">
    <name type="scientific">Ciona intestinalis</name>
    <name type="common">Transparent sea squirt</name>
    <name type="synonym">Ascidia intestinalis</name>
    <dbReference type="NCBI Taxonomy" id="7719"/>
    <lineage>
        <taxon>Eukaryota</taxon>
        <taxon>Metazoa</taxon>
        <taxon>Chordata</taxon>
        <taxon>Tunicata</taxon>
        <taxon>Ascidiacea</taxon>
        <taxon>Phlebobranchia</taxon>
        <taxon>Cionidae</taxon>
        <taxon>Ciona</taxon>
    </lineage>
</organism>
<dbReference type="GO" id="GO:0098560">
    <property type="term" value="C:cytoplasmic side of late endosome membrane"/>
    <property type="evidence" value="ECO:0000318"/>
    <property type="project" value="GO_Central"/>
</dbReference>
<dbReference type="InterPro" id="IPR037519">
    <property type="entry name" value="LITAF_fam"/>
</dbReference>
<dbReference type="GO" id="GO:0098574">
    <property type="term" value="C:cytoplasmic side of lysosomal membrane"/>
    <property type="evidence" value="ECO:0000318"/>
    <property type="project" value="GO_Central"/>
</dbReference>
<keyword evidence="6" id="KW-0862">Zinc</keyword>
<dbReference type="Proteomes" id="UP000008144">
    <property type="component" value="Chromosome 4"/>
</dbReference>
<feature type="region of interest" description="Disordered" evidence="8">
    <location>
        <begin position="1"/>
        <end position="62"/>
    </location>
</feature>
<dbReference type="EMBL" id="EAAA01001951">
    <property type="status" value="NOT_ANNOTATED_CDS"/>
    <property type="molecule type" value="Genomic_DNA"/>
</dbReference>
<dbReference type="OMA" id="PGYAHQT"/>
<keyword evidence="7 9" id="KW-0472">Membrane</keyword>
<evidence type="ECO:0000313" key="12">
    <source>
        <dbReference type="Proteomes" id="UP000008144"/>
    </source>
</evidence>
<dbReference type="InterPro" id="IPR006629">
    <property type="entry name" value="LITAF"/>
</dbReference>
<evidence type="ECO:0000259" key="10">
    <source>
        <dbReference type="PROSITE" id="PS51837"/>
    </source>
</evidence>
<dbReference type="PROSITE" id="PS51837">
    <property type="entry name" value="LITAF"/>
    <property type="match status" value="1"/>
</dbReference>
<evidence type="ECO:0000256" key="9">
    <source>
        <dbReference type="SAM" id="Phobius"/>
    </source>
</evidence>